<dbReference type="InterPro" id="IPR052898">
    <property type="entry name" value="ACAD10-like"/>
</dbReference>
<dbReference type="AlphaFoldDB" id="A0A142EP21"/>
<proteinExistence type="predicted"/>
<dbReference type="PROSITE" id="PS00108">
    <property type="entry name" value="PROTEIN_KINASE_ST"/>
    <property type="match status" value="1"/>
</dbReference>
<dbReference type="Gene3D" id="3.90.1200.10">
    <property type="match status" value="1"/>
</dbReference>
<dbReference type="CDD" id="cd05154">
    <property type="entry name" value="ACAD10_11_N-like"/>
    <property type="match status" value="1"/>
</dbReference>
<dbReference type="InterPro" id="IPR041726">
    <property type="entry name" value="ACAD10_11_N"/>
</dbReference>
<dbReference type="GO" id="GO:0004672">
    <property type="term" value="F:protein kinase activity"/>
    <property type="evidence" value="ECO:0007669"/>
    <property type="project" value="InterPro"/>
</dbReference>
<dbReference type="PANTHER" id="PTHR47829">
    <property type="entry name" value="HYDROLASE, PUTATIVE (AFU_ORTHOLOGUE AFUA_1G12880)-RELATED"/>
    <property type="match status" value="1"/>
</dbReference>
<name>A0A142EP21_9BACT</name>
<dbReference type="RefSeq" id="WP_067547130.1">
    <property type="nucleotide sequence ID" value="NZ_CP012836.1"/>
</dbReference>
<dbReference type="EMBL" id="CP012836">
    <property type="protein sequence ID" value="AMQ56876.1"/>
    <property type="molecule type" value="Genomic_DNA"/>
</dbReference>
<accession>A0A142EP21</accession>
<dbReference type="Proteomes" id="UP000073816">
    <property type="component" value="Chromosome"/>
</dbReference>
<protein>
    <submittedName>
        <fullName evidence="2">Aminoglycoside phosphotransferase</fullName>
    </submittedName>
</protein>
<dbReference type="STRING" id="1727163.AO498_10590"/>
<dbReference type="OrthoDB" id="3806873at2"/>
<evidence type="ECO:0000313" key="3">
    <source>
        <dbReference type="Proteomes" id="UP000073816"/>
    </source>
</evidence>
<evidence type="ECO:0000313" key="2">
    <source>
        <dbReference type="EMBL" id="AMQ56876.1"/>
    </source>
</evidence>
<dbReference type="PATRIC" id="fig|1727163.4.peg.2209"/>
<keyword evidence="2" id="KW-0808">Transferase</keyword>
<dbReference type="Pfam" id="PF01636">
    <property type="entry name" value="APH"/>
    <property type="match status" value="1"/>
</dbReference>
<dbReference type="InterPro" id="IPR002575">
    <property type="entry name" value="Aminoglycoside_PTrfase"/>
</dbReference>
<organism evidence="2 3">
    <name type="scientific">Algoriphagus sanaruensis</name>
    <dbReference type="NCBI Taxonomy" id="1727163"/>
    <lineage>
        <taxon>Bacteria</taxon>
        <taxon>Pseudomonadati</taxon>
        <taxon>Bacteroidota</taxon>
        <taxon>Cytophagia</taxon>
        <taxon>Cytophagales</taxon>
        <taxon>Cyclobacteriaceae</taxon>
        <taxon>Algoriphagus</taxon>
    </lineage>
</organism>
<gene>
    <name evidence="2" type="ORF">AO498_10590</name>
</gene>
<feature type="domain" description="Aminoglycoside phosphotransferase" evidence="1">
    <location>
        <begin position="27"/>
        <end position="258"/>
    </location>
</feature>
<reference evidence="3" key="1">
    <citation type="submission" date="2015-09" db="EMBL/GenBank/DDBJ databases">
        <title>Complete sequence of Algoriphagus sp. M8-2.</title>
        <authorList>
            <person name="Shintani M."/>
        </authorList>
    </citation>
    <scope>NUCLEOTIDE SEQUENCE [LARGE SCALE GENOMIC DNA]</scope>
    <source>
        <strain evidence="3">M8-2</strain>
    </source>
</reference>
<dbReference type="InterPro" id="IPR011009">
    <property type="entry name" value="Kinase-like_dom_sf"/>
</dbReference>
<dbReference type="Gene3D" id="3.30.200.20">
    <property type="entry name" value="Phosphorylase Kinase, domain 1"/>
    <property type="match status" value="1"/>
</dbReference>
<dbReference type="PANTHER" id="PTHR47829:SF1">
    <property type="entry name" value="HAD FAMILY PHOSPHATASE"/>
    <property type="match status" value="1"/>
</dbReference>
<dbReference type="KEGG" id="alm:AO498_10590"/>
<dbReference type="InterPro" id="IPR008271">
    <property type="entry name" value="Ser/Thr_kinase_AS"/>
</dbReference>
<sequence>MKTELSFESLKSYLETPLSCSSDQIKVSQLSGGYSNLTFLVETPGEKLILRRPPFGEKIAKAHDMGREYRILESLQKADYSKSPRPVLFCDEESVFGASFFLMEFVEGYVLRNKIPDGFNLTEEDFHQLSKNSLDCLIELHGLELENSGLIQLGKPDGYAKRQVEGWSERYFKSKTHELTEIEKTAEWLKAYLPTSEPVGFIHNDFKYDNLVLDPDQKTAIKAVLDWEMAAIGNPLMDLGTSLAYWAQADDPQILKMFNLSHLPGNFTRNDVIEYYASKTGHSLDDIVFYYVFGLFKVAVIAQQIFKRYSQGFASDPRFSALIHVVEAAGKMAQNSIQTQKI</sequence>
<reference evidence="2 3" key="2">
    <citation type="journal article" date="2016" name="Genome Announc.">
        <title>Complete Genome Sequence of Algoriphagus sp. Strain M8-2, Isolated from a Brackish Lake.</title>
        <authorList>
            <person name="Muraguchi Y."/>
            <person name="Kushimoto K."/>
            <person name="Ohtsubo Y."/>
            <person name="Suzuki T."/>
            <person name="Dohra H."/>
            <person name="Kimbara K."/>
            <person name="Shintani M."/>
        </authorList>
    </citation>
    <scope>NUCLEOTIDE SEQUENCE [LARGE SCALE GENOMIC DNA]</scope>
    <source>
        <strain evidence="2 3">M8-2</strain>
    </source>
</reference>
<keyword evidence="3" id="KW-1185">Reference proteome</keyword>
<dbReference type="SUPFAM" id="SSF56112">
    <property type="entry name" value="Protein kinase-like (PK-like)"/>
    <property type="match status" value="1"/>
</dbReference>
<evidence type="ECO:0000259" key="1">
    <source>
        <dbReference type="Pfam" id="PF01636"/>
    </source>
</evidence>